<feature type="domain" description="Rhodopsin" evidence="8">
    <location>
        <begin position="60"/>
        <end position="301"/>
    </location>
</feature>
<accession>A0A084AV75</accession>
<feature type="transmembrane region" description="Helical" evidence="7">
    <location>
        <begin position="270"/>
        <end position="293"/>
    </location>
</feature>
<evidence type="ECO:0000256" key="5">
    <source>
        <dbReference type="ARBA" id="ARBA00038359"/>
    </source>
</evidence>
<evidence type="ECO:0000313" key="9">
    <source>
        <dbReference type="EMBL" id="KEY69204.1"/>
    </source>
</evidence>
<gene>
    <name evidence="9" type="ORF">S7711_01660</name>
</gene>
<evidence type="ECO:0000256" key="2">
    <source>
        <dbReference type="ARBA" id="ARBA00022692"/>
    </source>
</evidence>
<dbReference type="GO" id="GO:0016020">
    <property type="term" value="C:membrane"/>
    <property type="evidence" value="ECO:0007669"/>
    <property type="project" value="UniProtKB-SubCell"/>
</dbReference>
<dbReference type="AlphaFoldDB" id="A0A084AV75"/>
<feature type="compositionally biased region" description="Polar residues" evidence="6">
    <location>
        <begin position="329"/>
        <end position="348"/>
    </location>
</feature>
<dbReference type="Proteomes" id="UP000028045">
    <property type="component" value="Unassembled WGS sequence"/>
</dbReference>
<feature type="transmembrane region" description="Helical" evidence="7">
    <location>
        <begin position="76"/>
        <end position="97"/>
    </location>
</feature>
<name>A0A084AV75_STACB</name>
<dbReference type="EMBL" id="KL648534">
    <property type="protein sequence ID" value="KEY69204.1"/>
    <property type="molecule type" value="Genomic_DNA"/>
</dbReference>
<evidence type="ECO:0000256" key="1">
    <source>
        <dbReference type="ARBA" id="ARBA00004141"/>
    </source>
</evidence>
<dbReference type="Pfam" id="PF20684">
    <property type="entry name" value="Fung_rhodopsin"/>
    <property type="match status" value="1"/>
</dbReference>
<keyword evidence="3 7" id="KW-1133">Transmembrane helix</keyword>
<reference evidence="9 10" key="1">
    <citation type="journal article" date="2014" name="BMC Genomics">
        <title>Comparative genome sequencing reveals chemotype-specific gene clusters in the toxigenic black mold Stachybotrys.</title>
        <authorList>
            <person name="Semeiks J."/>
            <person name="Borek D."/>
            <person name="Otwinowski Z."/>
            <person name="Grishin N.V."/>
        </authorList>
    </citation>
    <scope>NUCLEOTIDE SEQUENCE [LARGE SCALE GENOMIC DNA]</scope>
    <source>
        <strain evidence="10">CBS 109288 / IBT 7711</strain>
    </source>
</reference>
<feature type="transmembrane region" description="Helical" evidence="7">
    <location>
        <begin position="117"/>
        <end position="135"/>
    </location>
</feature>
<comment type="similarity">
    <text evidence="5">Belongs to the SAT4 family.</text>
</comment>
<keyword evidence="10" id="KW-1185">Reference proteome</keyword>
<evidence type="ECO:0000256" key="7">
    <source>
        <dbReference type="SAM" id="Phobius"/>
    </source>
</evidence>
<feature type="transmembrane region" description="Helical" evidence="7">
    <location>
        <begin position="42"/>
        <end position="64"/>
    </location>
</feature>
<evidence type="ECO:0000256" key="6">
    <source>
        <dbReference type="SAM" id="MobiDB-lite"/>
    </source>
</evidence>
<evidence type="ECO:0000259" key="8">
    <source>
        <dbReference type="Pfam" id="PF20684"/>
    </source>
</evidence>
<proteinExistence type="inferred from homology"/>
<sequence length="421" mass="47183">MSLEGLYDLPPEQQEVILSGPALMPPNGTLPNFENPSNQNDMSTAVLTATIVIATVAVILRAYCKTFVYHKVEPEDCLVLLGWAFFVAFSYCCYRMIGGTGFFVHQWNVPVRDMTEILWLINMGTNFYAVSIACLKIGILHEWLRIFTPRGSRNWFWWSCWILIGVNVAFYTAAIIGGNLSCIPHQKIWDMALPGHCINRRALDTATAAINLLSTLFILILPQKIIWSLKLSTNKKIGVASVFTVGLLTVICAVFRLAATIEYLNSDDVTYRLCAMALWCQAEMCCAILVFCIPTIPKIFSEKTAVHRFFSSLRSSSSGRWSRHRDHQSGSTWEHTKSQLPTHNSSKPDTYRHVSDSAATRDSAEAPPLQQFTSTEHLNGVPRLAYQPPQTGSGIMRTTEVLVDGRREDSLSMDGRYGWAK</sequence>
<dbReference type="PANTHER" id="PTHR33048">
    <property type="entry name" value="PTH11-LIKE INTEGRAL MEMBRANE PROTEIN (AFU_ORTHOLOGUE AFUA_5G11245)"/>
    <property type="match status" value="1"/>
</dbReference>
<feature type="transmembrane region" description="Helical" evidence="7">
    <location>
        <begin position="155"/>
        <end position="176"/>
    </location>
</feature>
<organism evidence="9 10">
    <name type="scientific">Stachybotrys chartarum (strain CBS 109288 / IBT 7711)</name>
    <name type="common">Toxic black mold</name>
    <name type="synonym">Stilbospora chartarum</name>
    <dbReference type="NCBI Taxonomy" id="1280523"/>
    <lineage>
        <taxon>Eukaryota</taxon>
        <taxon>Fungi</taxon>
        <taxon>Dikarya</taxon>
        <taxon>Ascomycota</taxon>
        <taxon>Pezizomycotina</taxon>
        <taxon>Sordariomycetes</taxon>
        <taxon>Hypocreomycetidae</taxon>
        <taxon>Hypocreales</taxon>
        <taxon>Stachybotryaceae</taxon>
        <taxon>Stachybotrys</taxon>
    </lineage>
</organism>
<feature type="transmembrane region" description="Helical" evidence="7">
    <location>
        <begin position="239"/>
        <end position="258"/>
    </location>
</feature>
<keyword evidence="4 7" id="KW-0472">Membrane</keyword>
<keyword evidence="2 7" id="KW-0812">Transmembrane</keyword>
<dbReference type="HOGENOM" id="CLU_028200_12_4_1"/>
<feature type="region of interest" description="Disordered" evidence="6">
    <location>
        <begin position="316"/>
        <end position="393"/>
    </location>
</feature>
<dbReference type="InterPro" id="IPR052337">
    <property type="entry name" value="SAT4-like"/>
</dbReference>
<dbReference type="InterPro" id="IPR049326">
    <property type="entry name" value="Rhodopsin_dom_fungi"/>
</dbReference>
<dbReference type="OrthoDB" id="444631at2759"/>
<feature type="transmembrane region" description="Helical" evidence="7">
    <location>
        <begin position="208"/>
        <end position="227"/>
    </location>
</feature>
<protein>
    <recommendedName>
        <fullName evidence="8">Rhodopsin domain-containing protein</fullName>
    </recommendedName>
</protein>
<dbReference type="PANTHER" id="PTHR33048:SF47">
    <property type="entry name" value="INTEGRAL MEMBRANE PROTEIN-RELATED"/>
    <property type="match status" value="1"/>
</dbReference>
<evidence type="ECO:0000313" key="10">
    <source>
        <dbReference type="Proteomes" id="UP000028045"/>
    </source>
</evidence>
<evidence type="ECO:0000256" key="3">
    <source>
        <dbReference type="ARBA" id="ARBA00022989"/>
    </source>
</evidence>
<evidence type="ECO:0000256" key="4">
    <source>
        <dbReference type="ARBA" id="ARBA00023136"/>
    </source>
</evidence>
<comment type="subcellular location">
    <subcellularLocation>
        <location evidence="1">Membrane</location>
        <topology evidence="1">Multi-pass membrane protein</topology>
    </subcellularLocation>
</comment>